<dbReference type="SMART" id="SM00354">
    <property type="entry name" value="HTH_LACI"/>
    <property type="match status" value="1"/>
</dbReference>
<dbReference type="InterPro" id="IPR010982">
    <property type="entry name" value="Lambda_DNA-bd_dom_sf"/>
</dbReference>
<keyword evidence="1" id="KW-0805">Transcription regulation</keyword>
<sequence>MSTGTVSRYLNGGHWVSPASSESVRRAIEETGYVANTTARQLRTGRSGTVAFLIDERPAKFFDDPNFETLVAGVSDALSAVDMSMVMLLAGDAENVRRVEKFLRTSGVDGAVTISVHPRHHLLERVLDTRVPLVNCGFPRSLETRVSYVAADEAQGATLMAHHLLEQGATHVGVIAGPEDSPGGSLRRDAFQTIIDESGQAEIVTVLHGDYTRSSGRRLGTEALTASPHIDAIFAGSDAMAAGVLDAARDLGRPVPDSLIVGGFDDSAFATGADVPLTTIHQPFDQISTELVSVLQREISDGYRSAVTVPVKLVERLSTKRPTTHGGRTPPCRWDPRQRTSHPQVAP</sequence>
<dbReference type="InterPro" id="IPR028082">
    <property type="entry name" value="Peripla_BP_I"/>
</dbReference>
<evidence type="ECO:0000256" key="3">
    <source>
        <dbReference type="ARBA" id="ARBA00023163"/>
    </source>
</evidence>
<evidence type="ECO:0000313" key="7">
    <source>
        <dbReference type="Proteomes" id="UP000644727"/>
    </source>
</evidence>
<comment type="caution">
    <text evidence="6">The sequence shown here is derived from an EMBL/GenBank/DDBJ whole genome shotgun (WGS) entry which is preliminary data.</text>
</comment>
<feature type="domain" description="HTH lacI-type" evidence="5">
    <location>
        <begin position="1"/>
        <end position="44"/>
    </location>
</feature>
<dbReference type="Proteomes" id="UP000644727">
    <property type="component" value="Unassembled WGS sequence"/>
</dbReference>
<dbReference type="SUPFAM" id="SSF53822">
    <property type="entry name" value="Periplasmic binding protein-like I"/>
    <property type="match status" value="1"/>
</dbReference>
<dbReference type="GO" id="GO:0003677">
    <property type="term" value="F:DNA binding"/>
    <property type="evidence" value="ECO:0007669"/>
    <property type="project" value="UniProtKB-KW"/>
</dbReference>
<keyword evidence="3" id="KW-0804">Transcription</keyword>
<dbReference type="Gene3D" id="1.10.260.40">
    <property type="entry name" value="lambda repressor-like DNA-binding domains"/>
    <property type="match status" value="1"/>
</dbReference>
<reference evidence="6 7" key="1">
    <citation type="submission" date="2020-10" db="EMBL/GenBank/DDBJ databases">
        <title>Draft genome and description of Brachybacterium epidermidis sp nov.</title>
        <authorList>
            <person name="Boxberger M."/>
            <person name="La Scola B."/>
        </authorList>
    </citation>
    <scope>NUCLEOTIDE SEQUENCE [LARGE SCALE GENOMIC DNA]</scope>
    <source>
        <strain evidence="6 7">Marseille-Q2903</strain>
    </source>
</reference>
<dbReference type="CDD" id="cd01392">
    <property type="entry name" value="HTH_LacI"/>
    <property type="match status" value="1"/>
</dbReference>
<dbReference type="Gene3D" id="3.40.50.2300">
    <property type="match status" value="2"/>
</dbReference>
<dbReference type="CDD" id="cd06267">
    <property type="entry name" value="PBP1_LacI_sugar_binding-like"/>
    <property type="match status" value="1"/>
</dbReference>
<protein>
    <submittedName>
        <fullName evidence="6">LacI family DNA-binding transcriptional regulator</fullName>
    </submittedName>
</protein>
<gene>
    <name evidence="6" type="ORF">IOE58_13790</name>
</gene>
<evidence type="ECO:0000256" key="2">
    <source>
        <dbReference type="ARBA" id="ARBA00023125"/>
    </source>
</evidence>
<evidence type="ECO:0000313" key="6">
    <source>
        <dbReference type="EMBL" id="MBE9405195.1"/>
    </source>
</evidence>
<dbReference type="PANTHER" id="PTHR30146">
    <property type="entry name" value="LACI-RELATED TRANSCRIPTIONAL REPRESSOR"/>
    <property type="match status" value="1"/>
</dbReference>
<proteinExistence type="predicted"/>
<evidence type="ECO:0000256" key="1">
    <source>
        <dbReference type="ARBA" id="ARBA00023015"/>
    </source>
</evidence>
<evidence type="ECO:0000256" key="4">
    <source>
        <dbReference type="SAM" id="MobiDB-lite"/>
    </source>
</evidence>
<dbReference type="SUPFAM" id="SSF47413">
    <property type="entry name" value="lambda repressor-like DNA-binding domains"/>
    <property type="match status" value="1"/>
</dbReference>
<dbReference type="InterPro" id="IPR046335">
    <property type="entry name" value="LacI/GalR-like_sensor"/>
</dbReference>
<dbReference type="Pfam" id="PF13377">
    <property type="entry name" value="Peripla_BP_3"/>
    <property type="match status" value="1"/>
</dbReference>
<dbReference type="PROSITE" id="PS50932">
    <property type="entry name" value="HTH_LACI_2"/>
    <property type="match status" value="1"/>
</dbReference>
<name>A0ABR9W738_9MICO</name>
<evidence type="ECO:0000259" key="5">
    <source>
        <dbReference type="PROSITE" id="PS50932"/>
    </source>
</evidence>
<feature type="region of interest" description="Disordered" evidence="4">
    <location>
        <begin position="318"/>
        <end position="347"/>
    </location>
</feature>
<accession>A0ABR9W738</accession>
<organism evidence="6 7">
    <name type="scientific">Brachybacterium epidermidis</name>
    <dbReference type="NCBI Taxonomy" id="2781983"/>
    <lineage>
        <taxon>Bacteria</taxon>
        <taxon>Bacillati</taxon>
        <taxon>Actinomycetota</taxon>
        <taxon>Actinomycetes</taxon>
        <taxon>Micrococcales</taxon>
        <taxon>Dermabacteraceae</taxon>
        <taxon>Brachybacterium</taxon>
    </lineage>
</organism>
<dbReference type="EMBL" id="JADEYR010000024">
    <property type="protein sequence ID" value="MBE9405195.1"/>
    <property type="molecule type" value="Genomic_DNA"/>
</dbReference>
<keyword evidence="2 6" id="KW-0238">DNA-binding</keyword>
<keyword evidence="7" id="KW-1185">Reference proteome</keyword>
<dbReference type="InterPro" id="IPR000843">
    <property type="entry name" value="HTH_LacI"/>
</dbReference>
<dbReference type="PANTHER" id="PTHR30146:SF109">
    <property type="entry name" value="HTH-TYPE TRANSCRIPTIONAL REGULATOR GALS"/>
    <property type="match status" value="1"/>
</dbReference>